<organism evidence="3 4">
    <name type="scientific">Pseudoxanthobacter soli DSM 19599</name>
    <dbReference type="NCBI Taxonomy" id="1123029"/>
    <lineage>
        <taxon>Bacteria</taxon>
        <taxon>Pseudomonadati</taxon>
        <taxon>Pseudomonadota</taxon>
        <taxon>Alphaproteobacteria</taxon>
        <taxon>Hyphomicrobiales</taxon>
        <taxon>Segnochrobactraceae</taxon>
        <taxon>Pseudoxanthobacter</taxon>
    </lineage>
</organism>
<dbReference type="GO" id="GO:0009279">
    <property type="term" value="C:cell outer membrane"/>
    <property type="evidence" value="ECO:0007669"/>
    <property type="project" value="UniProtKB-SubCell"/>
</dbReference>
<dbReference type="InterPro" id="IPR050218">
    <property type="entry name" value="LptD"/>
</dbReference>
<sequence>MTRPRPNPVTDGGRLLRSALKGATALLLVLFATEPAWAQFNLVAPGDTAQQADPNSRILLEADQADYNNKTGDVSASGNVEVYYEGNTLYAQHVQVNQKADRMQAEGGVRLTETDGNVVTAKTLTGTTDLKDGVMTAVRADTSQRTRIAAEQATRTGGETTVFKKAIYTACQTCADDPKSAPVWQISAQTITHDKNAQMLYYRDATLDIWGVPVLYSPYLSQPDPTVRRKTGFLLPTLVNGSNIGTGARIPYFWALAPNYDLTVALTPLTTQGLLGDVEWRQRSLDGEYNIYASGIFQKDPSAFDGTSGNGDARGMISSNGKYWINPQWNWGWNLGWSSDPTYVADYGQPVTSTVSGTEILNQLFLQGVGDRNYFDLRGYAFRVLQQNMDLATIDPPEPFTPYGTYQQEKQSIVHPVMDYNGVFNDSVAGGELSWKSNLTSLNRDMTDAFTVAQGDDLVTRFRGVSGTFSRYTAYLQWRRQFTDSLGQIYTPFTYLQADVYSLQDVDPAVTQLANNSVAARAMPAIGFEYRYPWLIAASFGNQVIEPVGQIIARPNEQYIGKLPNEDAQSIVFDDTTLFEWDKFSGFDRVEGGTRANVGLQYTLQTNGYGALTGMFGRSFLLAGENSFAIPDILDSTDDSGLETNASDYVARLAFDTQQGMRFGGRIRLDNENFSMNRAEVAASGTSGPLTTQVTYAFLGRQPGLGIDDDREEIHTSASLRIIDEWRTFGSIRYDILGRDVVADGFGIAYDGESLSLSLSLMEDRSGASGMPVDRTAYLRVGFRTLGDLSYSSSVGGE</sequence>
<evidence type="ECO:0000313" key="3">
    <source>
        <dbReference type="EMBL" id="SHO65678.1"/>
    </source>
</evidence>
<keyword evidence="1" id="KW-0732">Signal</keyword>
<comment type="subcellular location">
    <subcellularLocation>
        <location evidence="1">Cell outer membrane</location>
    </subcellularLocation>
</comment>
<proteinExistence type="inferred from homology"/>
<dbReference type="GO" id="GO:1990351">
    <property type="term" value="C:transporter complex"/>
    <property type="evidence" value="ECO:0007669"/>
    <property type="project" value="TreeGrafter"/>
</dbReference>
<keyword evidence="1" id="KW-0998">Cell outer membrane</keyword>
<protein>
    <recommendedName>
        <fullName evidence="1">LPS-assembly protein LptD</fullName>
    </recommendedName>
</protein>
<dbReference type="Pfam" id="PF04453">
    <property type="entry name" value="LptD"/>
    <property type="match status" value="1"/>
</dbReference>
<dbReference type="STRING" id="1123029.SAMN02745172_02324"/>
<dbReference type="Proteomes" id="UP000186406">
    <property type="component" value="Unassembled WGS sequence"/>
</dbReference>
<feature type="domain" description="LptD C-terminal" evidence="2">
    <location>
        <begin position="313"/>
        <end position="726"/>
    </location>
</feature>
<dbReference type="InterPro" id="IPR020889">
    <property type="entry name" value="LipoPS_assembly_LptD"/>
</dbReference>
<reference evidence="3 4" key="1">
    <citation type="submission" date="2016-12" db="EMBL/GenBank/DDBJ databases">
        <authorList>
            <person name="Song W.-J."/>
            <person name="Kurnit D.M."/>
        </authorList>
    </citation>
    <scope>NUCLEOTIDE SEQUENCE [LARGE SCALE GENOMIC DNA]</scope>
    <source>
        <strain evidence="3 4">DSM 19599</strain>
    </source>
</reference>
<comment type="similarity">
    <text evidence="1">Belongs to the LptD family.</text>
</comment>
<dbReference type="AlphaFoldDB" id="A0A1M7ZLB2"/>
<dbReference type="RefSeq" id="WP_073628754.1">
    <property type="nucleotide sequence ID" value="NZ_FRXO01000004.1"/>
</dbReference>
<keyword evidence="1" id="KW-0472">Membrane</keyword>
<gene>
    <name evidence="1" type="primary">lptD</name>
    <name evidence="3" type="ORF">SAMN02745172_02324</name>
</gene>
<dbReference type="InterPro" id="IPR007543">
    <property type="entry name" value="LptD_C"/>
</dbReference>
<dbReference type="EMBL" id="FRXO01000004">
    <property type="protein sequence ID" value="SHO65678.1"/>
    <property type="molecule type" value="Genomic_DNA"/>
</dbReference>
<evidence type="ECO:0000259" key="2">
    <source>
        <dbReference type="Pfam" id="PF04453"/>
    </source>
</evidence>
<dbReference type="Gene3D" id="2.60.450.10">
    <property type="entry name" value="Lipopolysaccharide (LPS) transport protein A like domain"/>
    <property type="match status" value="1"/>
</dbReference>
<dbReference type="HAMAP" id="MF_01411">
    <property type="entry name" value="LPS_assembly_LptD"/>
    <property type="match status" value="1"/>
</dbReference>
<comment type="function">
    <text evidence="1">Involved in the assembly of lipopolysaccharide (LPS) at the surface of the outer membrane.</text>
</comment>
<dbReference type="GO" id="GO:0015920">
    <property type="term" value="P:lipopolysaccharide transport"/>
    <property type="evidence" value="ECO:0007669"/>
    <property type="project" value="InterPro"/>
</dbReference>
<dbReference type="GO" id="GO:0043165">
    <property type="term" value="P:Gram-negative-bacterium-type cell outer membrane assembly"/>
    <property type="evidence" value="ECO:0007669"/>
    <property type="project" value="UniProtKB-UniRule"/>
</dbReference>
<comment type="caution">
    <text evidence="1">Lacks conserved residue(s) required for the propagation of feature annotation.</text>
</comment>
<keyword evidence="4" id="KW-1185">Reference proteome</keyword>
<dbReference type="OrthoDB" id="9760225at2"/>
<accession>A0A1M7ZLB2</accession>
<dbReference type="PANTHER" id="PTHR30189:SF1">
    <property type="entry name" value="LPS-ASSEMBLY PROTEIN LPTD"/>
    <property type="match status" value="1"/>
</dbReference>
<evidence type="ECO:0000256" key="1">
    <source>
        <dbReference type="HAMAP-Rule" id="MF_01411"/>
    </source>
</evidence>
<comment type="subunit">
    <text evidence="1">Component of the lipopolysaccharide transport and assembly complex.</text>
</comment>
<name>A0A1M7ZLB2_9HYPH</name>
<evidence type="ECO:0000313" key="4">
    <source>
        <dbReference type="Proteomes" id="UP000186406"/>
    </source>
</evidence>
<dbReference type="PANTHER" id="PTHR30189">
    <property type="entry name" value="LPS-ASSEMBLY PROTEIN"/>
    <property type="match status" value="1"/>
</dbReference>